<feature type="signal peptide" evidence="1">
    <location>
        <begin position="1"/>
        <end position="25"/>
    </location>
</feature>
<keyword evidence="3" id="KW-1185">Reference proteome</keyword>
<evidence type="ECO:0000313" key="2">
    <source>
        <dbReference type="EMBL" id="EAU42950.1"/>
    </source>
</evidence>
<dbReference type="Pfam" id="PF06823">
    <property type="entry name" value="DUF1236"/>
    <property type="match status" value="1"/>
</dbReference>
<protein>
    <recommendedName>
        <fullName evidence="4">DUF1236 domain-containing protein</fullName>
    </recommendedName>
</protein>
<name>Q0G5W4_9HYPH</name>
<comment type="caution">
    <text evidence="2">The sequence shown here is derived from an EMBL/GenBank/DDBJ whole genome shotgun (WGS) entry which is preliminary data.</text>
</comment>
<keyword evidence="1" id="KW-0732">Signal</keyword>
<organism evidence="2 3">
    <name type="scientific">Fulvimarina pelagi HTCC2506</name>
    <dbReference type="NCBI Taxonomy" id="314231"/>
    <lineage>
        <taxon>Bacteria</taxon>
        <taxon>Pseudomonadati</taxon>
        <taxon>Pseudomonadota</taxon>
        <taxon>Alphaproteobacteria</taxon>
        <taxon>Hyphomicrobiales</taxon>
        <taxon>Aurantimonadaceae</taxon>
        <taxon>Fulvimarina</taxon>
    </lineage>
</organism>
<dbReference type="RefSeq" id="WP_007066924.1">
    <property type="nucleotide sequence ID" value="NZ_DS022272.1"/>
</dbReference>
<dbReference type="eggNOG" id="ENOG5032K73">
    <property type="taxonomic scope" value="Bacteria"/>
</dbReference>
<dbReference type="HOGENOM" id="CLU_2409002_0_0_5"/>
<proteinExistence type="predicted"/>
<evidence type="ECO:0008006" key="4">
    <source>
        <dbReference type="Google" id="ProtNLM"/>
    </source>
</evidence>
<dbReference type="Proteomes" id="UP000004310">
    <property type="component" value="Unassembled WGS sequence"/>
</dbReference>
<dbReference type="EMBL" id="AATP01000001">
    <property type="protein sequence ID" value="EAU42950.1"/>
    <property type="molecule type" value="Genomic_DNA"/>
</dbReference>
<gene>
    <name evidence="2" type="ORF">FP2506_08911</name>
</gene>
<dbReference type="AlphaFoldDB" id="Q0G5W4"/>
<reference evidence="2 3" key="1">
    <citation type="journal article" date="2010" name="J. Bacteriol.">
        <title>Genome sequence of Fulvimarina pelagi HTCC2506T, a Mn(II)-oxidizing alphaproteobacterium possessing an aerobic anoxygenic photosynthetic gene cluster and Xanthorhodopsin.</title>
        <authorList>
            <person name="Kang I."/>
            <person name="Oh H.M."/>
            <person name="Lim S.I."/>
            <person name="Ferriera S."/>
            <person name="Giovannoni S.J."/>
            <person name="Cho J.C."/>
        </authorList>
    </citation>
    <scope>NUCLEOTIDE SEQUENCE [LARGE SCALE GENOMIC DNA]</scope>
    <source>
        <strain evidence="2 3">HTCC2506</strain>
    </source>
</reference>
<sequence>MSRFGITWAAALAASLGFVTVSAQAKVNVVQFAASNPVANASLQNPPSLGASVPSSVNLQSIDGASNFGYFYYNGQPVIVDMRTRAIVKIGA</sequence>
<accession>Q0G5W4</accession>
<evidence type="ECO:0000313" key="3">
    <source>
        <dbReference type="Proteomes" id="UP000004310"/>
    </source>
</evidence>
<dbReference type="InterPro" id="IPR009642">
    <property type="entry name" value="DUF1236"/>
</dbReference>
<evidence type="ECO:0000256" key="1">
    <source>
        <dbReference type="SAM" id="SignalP"/>
    </source>
</evidence>
<feature type="chain" id="PRO_5004172247" description="DUF1236 domain-containing protein" evidence="1">
    <location>
        <begin position="26"/>
        <end position="92"/>
    </location>
</feature>